<organism evidence="4 5">
    <name type="scientific">Tropilaelaps mercedesae</name>
    <dbReference type="NCBI Taxonomy" id="418985"/>
    <lineage>
        <taxon>Eukaryota</taxon>
        <taxon>Metazoa</taxon>
        <taxon>Ecdysozoa</taxon>
        <taxon>Arthropoda</taxon>
        <taxon>Chelicerata</taxon>
        <taxon>Arachnida</taxon>
        <taxon>Acari</taxon>
        <taxon>Parasitiformes</taxon>
        <taxon>Mesostigmata</taxon>
        <taxon>Gamasina</taxon>
        <taxon>Dermanyssoidea</taxon>
        <taxon>Laelapidae</taxon>
        <taxon>Tropilaelaps</taxon>
    </lineage>
</organism>
<protein>
    <submittedName>
        <fullName evidence="4">F-box/LRR-repeat protein 20-like</fullName>
    </submittedName>
</protein>
<dbReference type="SUPFAM" id="SSF81383">
    <property type="entry name" value="F-box domain"/>
    <property type="match status" value="1"/>
</dbReference>
<evidence type="ECO:0000256" key="1">
    <source>
        <dbReference type="ARBA" id="ARBA00022786"/>
    </source>
</evidence>
<reference evidence="4 5" key="1">
    <citation type="journal article" date="2017" name="Gigascience">
        <title>Draft genome of the honey bee ectoparasitic mite, Tropilaelaps mercedesae, is shaped by the parasitic life history.</title>
        <authorList>
            <person name="Dong X."/>
            <person name="Armstrong S.D."/>
            <person name="Xia D."/>
            <person name="Makepeace B.L."/>
            <person name="Darby A.C."/>
            <person name="Kadowaki T."/>
        </authorList>
    </citation>
    <scope>NUCLEOTIDE SEQUENCE [LARGE SCALE GENOMIC DNA]</scope>
    <source>
        <strain evidence="4">Wuxi-XJTLU</strain>
    </source>
</reference>
<keyword evidence="5" id="KW-1185">Reference proteome</keyword>
<dbReference type="SMART" id="SM00367">
    <property type="entry name" value="LRR_CC"/>
    <property type="match status" value="11"/>
</dbReference>
<dbReference type="InParanoid" id="A0A1V9XA01"/>
<evidence type="ECO:0000313" key="4">
    <source>
        <dbReference type="EMBL" id="OQR70198.1"/>
    </source>
</evidence>
<accession>A0A1V9XA01</accession>
<evidence type="ECO:0000313" key="5">
    <source>
        <dbReference type="Proteomes" id="UP000192247"/>
    </source>
</evidence>
<dbReference type="Gene3D" id="3.80.10.10">
    <property type="entry name" value="Ribonuclease Inhibitor"/>
    <property type="match status" value="2"/>
</dbReference>
<dbReference type="SMART" id="SM00256">
    <property type="entry name" value="FBOX"/>
    <property type="match status" value="1"/>
</dbReference>
<dbReference type="InterPro" id="IPR057207">
    <property type="entry name" value="FBXL15_LRR"/>
</dbReference>
<dbReference type="InterPro" id="IPR032675">
    <property type="entry name" value="LRR_dom_sf"/>
</dbReference>
<evidence type="ECO:0000259" key="3">
    <source>
        <dbReference type="PROSITE" id="PS50181"/>
    </source>
</evidence>
<comment type="caution">
    <text evidence="4">The sequence shown here is derived from an EMBL/GenBank/DDBJ whole genome shotgun (WGS) entry which is preliminary data.</text>
</comment>
<dbReference type="Proteomes" id="UP000192247">
    <property type="component" value="Unassembled WGS sequence"/>
</dbReference>
<keyword evidence="1" id="KW-0833">Ubl conjugation pathway</keyword>
<gene>
    <name evidence="4" type="ORF">BIW11_11782</name>
</gene>
<dbReference type="InterPro" id="IPR036047">
    <property type="entry name" value="F-box-like_dom_sf"/>
</dbReference>
<name>A0A1V9XA01_9ACAR</name>
<dbReference type="Pfam" id="PF13516">
    <property type="entry name" value="LRR_6"/>
    <property type="match status" value="1"/>
</dbReference>
<dbReference type="EMBL" id="MNPL01018328">
    <property type="protein sequence ID" value="OQR70198.1"/>
    <property type="molecule type" value="Genomic_DNA"/>
</dbReference>
<sequence length="469" mass="52250">MIEMGEQRQGRKRSMSPECPPDGRHLNGGTQLTLANGTNSTTTTAISTVNGRTTYALPEDGLINKKLPKELLLKIFSFLDIVSLCRCAQVSKEWNVLAMDGSNWQNIDLFSFQRDVTYDVVSYIAQRCGGFLRRISLRGCQNVPDQALSVFAQHCHNIEQVMLTNCHKLSDDSVVSLSMACRFVHSLHVDSCVELTDRSLRFFNRLRVIDISWCRKITGQGIGMVAGEQLLRFTAKGCTGLDNEAIIKLASRSSKLQVLNLQCCPFLTDSAVVAVSQNCPDLRHLCVSGCTLLTDASPQALAVGCLRLHTLEMANCQRCGDAGLAPLLKACHDLRRLDLEECNLITDSTLNHVAAFCPLMEQLTLSHCDQITDQGVHKLAIQLRRLICIEIDNCPFISDTSLEYLADHFPSLRRVELYDCQLITQDAIGKFQQRRPEVRLHTYFAPATPQQTDPPGAGRQRYCRCCVIA</sequence>
<dbReference type="PROSITE" id="PS50181">
    <property type="entry name" value="FBOX"/>
    <property type="match status" value="1"/>
</dbReference>
<dbReference type="GO" id="GO:0031146">
    <property type="term" value="P:SCF-dependent proteasomal ubiquitin-dependent protein catabolic process"/>
    <property type="evidence" value="ECO:0007669"/>
    <property type="project" value="TreeGrafter"/>
</dbReference>
<dbReference type="OrthoDB" id="550575at2759"/>
<dbReference type="STRING" id="418985.A0A1V9XA01"/>
<dbReference type="GO" id="GO:0019005">
    <property type="term" value="C:SCF ubiquitin ligase complex"/>
    <property type="evidence" value="ECO:0007669"/>
    <property type="project" value="TreeGrafter"/>
</dbReference>
<dbReference type="Pfam" id="PF25372">
    <property type="entry name" value="DUF7885"/>
    <property type="match status" value="1"/>
</dbReference>
<dbReference type="PANTHER" id="PTHR13318">
    <property type="entry name" value="PARTNER OF PAIRED, ISOFORM B-RELATED"/>
    <property type="match status" value="1"/>
</dbReference>
<dbReference type="FunFam" id="1.20.1280.50:FF:000013">
    <property type="entry name" value="F-box/LRR-repeat protein 20 isoform X1"/>
    <property type="match status" value="1"/>
</dbReference>
<dbReference type="AlphaFoldDB" id="A0A1V9XA01"/>
<feature type="region of interest" description="Disordered" evidence="2">
    <location>
        <begin position="1"/>
        <end position="38"/>
    </location>
</feature>
<dbReference type="InterPro" id="IPR006553">
    <property type="entry name" value="Leu-rich_rpt_Cys-con_subtyp"/>
</dbReference>
<evidence type="ECO:0000256" key="2">
    <source>
        <dbReference type="SAM" id="MobiDB-lite"/>
    </source>
</evidence>
<dbReference type="PANTHER" id="PTHR13318:SF165">
    <property type="entry name" value="F-BOX_LRR-REPEAT PROTEIN FBXL-1"/>
    <property type="match status" value="1"/>
</dbReference>
<feature type="domain" description="F-box" evidence="3">
    <location>
        <begin position="61"/>
        <end position="107"/>
    </location>
</feature>
<dbReference type="InterPro" id="IPR001810">
    <property type="entry name" value="F-box_dom"/>
</dbReference>
<proteinExistence type="predicted"/>
<dbReference type="Pfam" id="PF12937">
    <property type="entry name" value="F-box-like"/>
    <property type="match status" value="1"/>
</dbReference>
<dbReference type="InterPro" id="IPR001611">
    <property type="entry name" value="Leu-rich_rpt"/>
</dbReference>
<dbReference type="SUPFAM" id="SSF52047">
    <property type="entry name" value="RNI-like"/>
    <property type="match status" value="1"/>
</dbReference>